<protein>
    <submittedName>
        <fullName evidence="3">Uncharacterized protein</fullName>
    </submittedName>
</protein>
<gene>
    <name evidence="3" type="ORF">QJS10_CPB18g01126</name>
</gene>
<feature type="region of interest" description="Disordered" evidence="1">
    <location>
        <begin position="70"/>
        <end position="122"/>
    </location>
</feature>
<sequence length="122" mass="12835">MLLGGLAFLVGSNFFYQGLKDWHPISMSAPLNVKVIVTVVTVIFLAIAALLCYLSCRYSRLVQRPLLDLEMGDSNGDREGGSDGEVSGGSDGGNDSGGGDDSNGNEDGDIQNRPTAGELHCQ</sequence>
<evidence type="ECO:0000256" key="2">
    <source>
        <dbReference type="SAM" id="Phobius"/>
    </source>
</evidence>
<keyword evidence="2" id="KW-1133">Transmembrane helix</keyword>
<keyword evidence="2" id="KW-0472">Membrane</keyword>
<dbReference type="AlphaFoldDB" id="A0AAV9CQ91"/>
<dbReference type="EMBL" id="JAUJYO010000018">
    <property type="protein sequence ID" value="KAK1291040.1"/>
    <property type="molecule type" value="Genomic_DNA"/>
</dbReference>
<comment type="caution">
    <text evidence="3">The sequence shown here is derived from an EMBL/GenBank/DDBJ whole genome shotgun (WGS) entry which is preliminary data.</text>
</comment>
<evidence type="ECO:0000313" key="4">
    <source>
        <dbReference type="Proteomes" id="UP001180020"/>
    </source>
</evidence>
<reference evidence="3" key="2">
    <citation type="submission" date="2023-06" db="EMBL/GenBank/DDBJ databases">
        <authorList>
            <person name="Ma L."/>
            <person name="Liu K.-W."/>
            <person name="Li Z."/>
            <person name="Hsiao Y.-Y."/>
            <person name="Qi Y."/>
            <person name="Fu T."/>
            <person name="Tang G."/>
            <person name="Zhang D."/>
            <person name="Sun W.-H."/>
            <person name="Liu D.-K."/>
            <person name="Li Y."/>
            <person name="Chen G.-Z."/>
            <person name="Liu X.-D."/>
            <person name="Liao X.-Y."/>
            <person name="Jiang Y.-T."/>
            <person name="Yu X."/>
            <person name="Hao Y."/>
            <person name="Huang J."/>
            <person name="Zhao X.-W."/>
            <person name="Ke S."/>
            <person name="Chen Y.-Y."/>
            <person name="Wu W.-L."/>
            <person name="Hsu J.-L."/>
            <person name="Lin Y.-F."/>
            <person name="Huang M.-D."/>
            <person name="Li C.-Y."/>
            <person name="Huang L."/>
            <person name="Wang Z.-W."/>
            <person name="Zhao X."/>
            <person name="Zhong W.-Y."/>
            <person name="Peng D.-H."/>
            <person name="Ahmad S."/>
            <person name="Lan S."/>
            <person name="Zhang J.-S."/>
            <person name="Tsai W.-C."/>
            <person name="Van De Peer Y."/>
            <person name="Liu Z.-J."/>
        </authorList>
    </citation>
    <scope>NUCLEOTIDE SEQUENCE</scope>
    <source>
        <strain evidence="3">CP</strain>
        <tissue evidence="3">Leaves</tissue>
    </source>
</reference>
<accession>A0AAV9CQ91</accession>
<evidence type="ECO:0000256" key="1">
    <source>
        <dbReference type="SAM" id="MobiDB-lite"/>
    </source>
</evidence>
<feature type="transmembrane region" description="Helical" evidence="2">
    <location>
        <begin position="31"/>
        <end position="54"/>
    </location>
</feature>
<name>A0AAV9CQ91_ACOCL</name>
<keyword evidence="4" id="KW-1185">Reference proteome</keyword>
<organism evidence="3 4">
    <name type="scientific">Acorus calamus</name>
    <name type="common">Sweet flag</name>
    <dbReference type="NCBI Taxonomy" id="4465"/>
    <lineage>
        <taxon>Eukaryota</taxon>
        <taxon>Viridiplantae</taxon>
        <taxon>Streptophyta</taxon>
        <taxon>Embryophyta</taxon>
        <taxon>Tracheophyta</taxon>
        <taxon>Spermatophyta</taxon>
        <taxon>Magnoliopsida</taxon>
        <taxon>Liliopsida</taxon>
        <taxon>Acoraceae</taxon>
        <taxon>Acorus</taxon>
    </lineage>
</organism>
<evidence type="ECO:0000313" key="3">
    <source>
        <dbReference type="EMBL" id="KAK1291040.1"/>
    </source>
</evidence>
<reference evidence="3" key="1">
    <citation type="journal article" date="2023" name="Nat. Commun.">
        <title>Diploid and tetraploid genomes of Acorus and the evolution of monocots.</title>
        <authorList>
            <person name="Ma L."/>
            <person name="Liu K.W."/>
            <person name="Li Z."/>
            <person name="Hsiao Y.Y."/>
            <person name="Qi Y."/>
            <person name="Fu T."/>
            <person name="Tang G.D."/>
            <person name="Zhang D."/>
            <person name="Sun W.H."/>
            <person name="Liu D.K."/>
            <person name="Li Y."/>
            <person name="Chen G.Z."/>
            <person name="Liu X.D."/>
            <person name="Liao X.Y."/>
            <person name="Jiang Y.T."/>
            <person name="Yu X."/>
            <person name="Hao Y."/>
            <person name="Huang J."/>
            <person name="Zhao X.W."/>
            <person name="Ke S."/>
            <person name="Chen Y.Y."/>
            <person name="Wu W.L."/>
            <person name="Hsu J.L."/>
            <person name="Lin Y.F."/>
            <person name="Huang M.D."/>
            <person name="Li C.Y."/>
            <person name="Huang L."/>
            <person name="Wang Z.W."/>
            <person name="Zhao X."/>
            <person name="Zhong W.Y."/>
            <person name="Peng D.H."/>
            <person name="Ahmad S."/>
            <person name="Lan S."/>
            <person name="Zhang J.S."/>
            <person name="Tsai W.C."/>
            <person name="Van de Peer Y."/>
            <person name="Liu Z.J."/>
        </authorList>
    </citation>
    <scope>NUCLEOTIDE SEQUENCE</scope>
    <source>
        <strain evidence="3">CP</strain>
    </source>
</reference>
<feature type="compositionally biased region" description="Gly residues" evidence="1">
    <location>
        <begin position="86"/>
        <end position="101"/>
    </location>
</feature>
<proteinExistence type="predicted"/>
<dbReference type="Proteomes" id="UP001180020">
    <property type="component" value="Unassembled WGS sequence"/>
</dbReference>
<keyword evidence="2" id="KW-0812">Transmembrane</keyword>